<evidence type="ECO:0000256" key="3">
    <source>
        <dbReference type="ARBA" id="ARBA00022448"/>
    </source>
</evidence>
<comment type="function">
    <text evidence="8">Essential component of the vacuolar proton pump (V-ATPase), a multimeric enzyme that catalyzes the translocation of protons across the membranes. Required for assembly and activity of the V-ATPase.</text>
</comment>
<dbReference type="PANTHER" id="PTHR11629">
    <property type="entry name" value="VACUOLAR PROTON ATPASES"/>
    <property type="match status" value="1"/>
</dbReference>
<evidence type="ECO:0000256" key="2">
    <source>
        <dbReference type="ARBA" id="ARBA00009904"/>
    </source>
</evidence>
<keyword evidence="6 8" id="KW-0406">Ion transport</keyword>
<evidence type="ECO:0000256" key="1">
    <source>
        <dbReference type="ARBA" id="ARBA00004141"/>
    </source>
</evidence>
<evidence type="ECO:0000313" key="9">
    <source>
        <dbReference type="EMBL" id="CAI0377630.1"/>
    </source>
</evidence>
<evidence type="ECO:0000256" key="8">
    <source>
        <dbReference type="RuleBase" id="RU361189"/>
    </source>
</evidence>
<proteinExistence type="inferred from homology"/>
<dbReference type="Pfam" id="PF01496">
    <property type="entry name" value="V_ATPase_I"/>
    <property type="match status" value="1"/>
</dbReference>
<dbReference type="GO" id="GO:0016471">
    <property type="term" value="C:vacuolar proton-transporting V-type ATPase complex"/>
    <property type="evidence" value="ECO:0007669"/>
    <property type="project" value="TreeGrafter"/>
</dbReference>
<sequence length="43" mass="5157">METLSAFLHALRLHWVEFQNKFYEGDGYKFSPFSFALIDLEEE</sequence>
<dbReference type="GO" id="GO:0033179">
    <property type="term" value="C:proton-transporting V-type ATPase, V0 domain"/>
    <property type="evidence" value="ECO:0007669"/>
    <property type="project" value="InterPro"/>
</dbReference>
<keyword evidence="7" id="KW-0472">Membrane</keyword>
<keyword evidence="10" id="KW-1185">Reference proteome</keyword>
<evidence type="ECO:0000256" key="4">
    <source>
        <dbReference type="ARBA" id="ARBA00022692"/>
    </source>
</evidence>
<comment type="subcellular location">
    <subcellularLocation>
        <location evidence="1">Membrane</location>
        <topology evidence="1">Multi-pass membrane protein</topology>
    </subcellularLocation>
</comment>
<evidence type="ECO:0000256" key="7">
    <source>
        <dbReference type="ARBA" id="ARBA00023136"/>
    </source>
</evidence>
<dbReference type="InterPro" id="IPR002490">
    <property type="entry name" value="V-ATPase_116kDa_su"/>
</dbReference>
<accession>A0AAV0GZY5</accession>
<evidence type="ECO:0000256" key="6">
    <source>
        <dbReference type="ARBA" id="ARBA00023065"/>
    </source>
</evidence>
<keyword evidence="3 8" id="KW-0813">Transport</keyword>
<name>A0AAV0GZY5_9ROSI</name>
<keyword evidence="8" id="KW-0375">Hydrogen ion transport</keyword>
<dbReference type="GO" id="GO:0046961">
    <property type="term" value="F:proton-transporting ATPase activity, rotational mechanism"/>
    <property type="evidence" value="ECO:0007669"/>
    <property type="project" value="InterPro"/>
</dbReference>
<organism evidence="9 10">
    <name type="scientific">Linum tenue</name>
    <dbReference type="NCBI Taxonomy" id="586396"/>
    <lineage>
        <taxon>Eukaryota</taxon>
        <taxon>Viridiplantae</taxon>
        <taxon>Streptophyta</taxon>
        <taxon>Embryophyta</taxon>
        <taxon>Tracheophyta</taxon>
        <taxon>Spermatophyta</taxon>
        <taxon>Magnoliopsida</taxon>
        <taxon>eudicotyledons</taxon>
        <taxon>Gunneridae</taxon>
        <taxon>Pentapetalae</taxon>
        <taxon>rosids</taxon>
        <taxon>fabids</taxon>
        <taxon>Malpighiales</taxon>
        <taxon>Linaceae</taxon>
        <taxon>Linum</taxon>
    </lineage>
</organism>
<dbReference type="GO" id="GO:0007035">
    <property type="term" value="P:vacuolar acidification"/>
    <property type="evidence" value="ECO:0007669"/>
    <property type="project" value="TreeGrafter"/>
</dbReference>
<reference evidence="9" key="1">
    <citation type="submission" date="2022-08" db="EMBL/GenBank/DDBJ databases">
        <authorList>
            <person name="Gutierrez-Valencia J."/>
        </authorList>
    </citation>
    <scope>NUCLEOTIDE SEQUENCE</scope>
</reference>
<evidence type="ECO:0000256" key="5">
    <source>
        <dbReference type="ARBA" id="ARBA00022989"/>
    </source>
</evidence>
<keyword evidence="4" id="KW-0812">Transmembrane</keyword>
<dbReference type="AlphaFoldDB" id="A0AAV0GZY5"/>
<comment type="similarity">
    <text evidence="2 8">Belongs to the V-ATPase 116 kDa subunit family.</text>
</comment>
<dbReference type="PANTHER" id="PTHR11629:SF112">
    <property type="entry name" value="V-TYPE PROTON ATPASE SUBUNIT A3"/>
    <property type="match status" value="1"/>
</dbReference>
<protein>
    <recommendedName>
        <fullName evidence="8">V-type proton ATPase subunit a</fullName>
    </recommendedName>
</protein>
<dbReference type="Proteomes" id="UP001154282">
    <property type="component" value="Unassembled WGS sequence"/>
</dbReference>
<gene>
    <name evidence="9" type="ORF">LITE_LOCUS1535</name>
</gene>
<comment type="caution">
    <text evidence="9">The sequence shown here is derived from an EMBL/GenBank/DDBJ whole genome shotgun (WGS) entry which is preliminary data.</text>
</comment>
<dbReference type="GO" id="GO:0051117">
    <property type="term" value="F:ATPase binding"/>
    <property type="evidence" value="ECO:0007669"/>
    <property type="project" value="TreeGrafter"/>
</dbReference>
<keyword evidence="5" id="KW-1133">Transmembrane helix</keyword>
<evidence type="ECO:0000313" key="10">
    <source>
        <dbReference type="Proteomes" id="UP001154282"/>
    </source>
</evidence>
<dbReference type="EMBL" id="CAMGYJ010000002">
    <property type="protein sequence ID" value="CAI0377630.1"/>
    <property type="molecule type" value="Genomic_DNA"/>
</dbReference>